<dbReference type="FunFam" id="3.40.309.10:FF:000009">
    <property type="entry name" value="Aldehyde dehydrogenase A"/>
    <property type="match status" value="1"/>
</dbReference>
<evidence type="ECO:0000256" key="3">
    <source>
        <dbReference type="PROSITE-ProRule" id="PRU10007"/>
    </source>
</evidence>
<accession>I7LBN3</accession>
<evidence type="ECO:0000313" key="8">
    <source>
        <dbReference type="Proteomes" id="UP000006078"/>
    </source>
</evidence>
<dbReference type="Gene3D" id="3.40.309.10">
    <property type="entry name" value="Aldehyde Dehydrogenase, Chain A, domain 2"/>
    <property type="match status" value="1"/>
</dbReference>
<feature type="active site" evidence="3">
    <location>
        <position position="263"/>
    </location>
</feature>
<evidence type="ECO:0000256" key="1">
    <source>
        <dbReference type="ARBA" id="ARBA00009986"/>
    </source>
</evidence>
<dbReference type="Proteomes" id="UP000011016">
    <property type="component" value="Unassembled WGS sequence"/>
</dbReference>
<dbReference type="PANTHER" id="PTHR43353">
    <property type="entry name" value="SUCCINATE-SEMIALDEHYDE DEHYDROGENASE, MITOCHONDRIAL"/>
    <property type="match status" value="1"/>
</dbReference>
<reference evidence="6 9" key="1">
    <citation type="journal article" date="2012" name="J. Bacteriol.">
        <title>Draft Genome Sequence of Turicella otitidis ATCC 51513, Isolated from Middle Ear Fluid from a Child with Otitis Media.</title>
        <authorList>
            <person name="Brinkrolf K."/>
            <person name="Schneider J."/>
            <person name="Knecht M."/>
            <person name="Ruckert C."/>
            <person name="Tauch A."/>
        </authorList>
    </citation>
    <scope>NUCLEOTIDE SEQUENCE [LARGE SCALE GENOMIC DNA]</scope>
    <source>
        <strain evidence="6 9">ATCC 51513</strain>
    </source>
</reference>
<dbReference type="HOGENOM" id="CLU_005391_5_1_11"/>
<comment type="similarity">
    <text evidence="1 4">Belongs to the aldehyde dehydrogenase family.</text>
</comment>
<dbReference type="SUPFAM" id="SSF53720">
    <property type="entry name" value="ALDH-like"/>
    <property type="match status" value="1"/>
</dbReference>
<dbReference type="RefSeq" id="WP_004600941.1">
    <property type="nucleotide sequence ID" value="NZ_HF541866.1"/>
</dbReference>
<dbReference type="InterPro" id="IPR016162">
    <property type="entry name" value="Ald_DH_N"/>
</dbReference>
<protein>
    <submittedName>
        <fullName evidence="6">Succinate-semialdehyde dehydrogenase (NADP+)</fullName>
        <ecNumber evidence="6">1.2.1.16</ecNumber>
    </submittedName>
</protein>
<dbReference type="InterPro" id="IPR015590">
    <property type="entry name" value="Aldehyde_DH_dom"/>
</dbReference>
<dbReference type="Gene3D" id="3.40.605.10">
    <property type="entry name" value="Aldehyde Dehydrogenase, Chain A, domain 1"/>
    <property type="match status" value="1"/>
</dbReference>
<dbReference type="CDD" id="cd07103">
    <property type="entry name" value="ALDH_F5_SSADH_GabD"/>
    <property type="match status" value="1"/>
</dbReference>
<dbReference type="EMBL" id="AHAE01000046">
    <property type="protein sequence ID" value="EJZ82021.1"/>
    <property type="molecule type" value="Genomic_DNA"/>
</dbReference>
<dbReference type="InterPro" id="IPR016161">
    <property type="entry name" value="Ald_DH/histidinol_DH"/>
</dbReference>
<dbReference type="FunFam" id="3.40.605.10:FF:000007">
    <property type="entry name" value="NAD/NADP-dependent betaine aldehyde dehydrogenase"/>
    <property type="match status" value="1"/>
</dbReference>
<evidence type="ECO:0000256" key="4">
    <source>
        <dbReference type="RuleBase" id="RU003345"/>
    </source>
</evidence>
<dbReference type="InterPro" id="IPR016163">
    <property type="entry name" value="Ald_DH_C"/>
</dbReference>
<proteinExistence type="inferred from homology"/>
<dbReference type="PANTHER" id="PTHR43353:SF5">
    <property type="entry name" value="SUCCINATE-SEMIALDEHYDE DEHYDROGENASE, MITOCHONDRIAL"/>
    <property type="match status" value="1"/>
</dbReference>
<keyword evidence="2 4" id="KW-0560">Oxidoreductase</keyword>
<dbReference type="EMBL" id="CAJZ01000074">
    <property type="protein sequence ID" value="CCI83244.1"/>
    <property type="molecule type" value="Genomic_DNA"/>
</dbReference>
<dbReference type="EC" id="1.2.1.16" evidence="6"/>
<organism evidence="6 9">
    <name type="scientific">Corynebacterium otitidis ATCC 51513</name>
    <dbReference type="NCBI Taxonomy" id="883169"/>
    <lineage>
        <taxon>Bacteria</taxon>
        <taxon>Bacillati</taxon>
        <taxon>Actinomycetota</taxon>
        <taxon>Actinomycetes</taxon>
        <taxon>Mycobacteriales</taxon>
        <taxon>Corynebacteriaceae</taxon>
        <taxon>Corynebacterium</taxon>
    </lineage>
</organism>
<dbReference type="PATRIC" id="fig|883169.3.peg.1014"/>
<name>I7LBN3_9CORY</name>
<gene>
    <name evidence="6" type="primary">gabD</name>
    <name evidence="6" type="ORF">BN46_0505</name>
    <name evidence="7" type="ORF">HMPREF9719_01051</name>
</gene>
<reference evidence="7 8" key="2">
    <citation type="submission" date="2012-08" db="EMBL/GenBank/DDBJ databases">
        <title>The Genome Sequence of Turicella otitidis ATCC 51513.</title>
        <authorList>
            <consortium name="The Broad Institute Genome Sequencing Platform"/>
            <person name="Earl A."/>
            <person name="Ward D."/>
            <person name="Feldgarden M."/>
            <person name="Gevers D."/>
            <person name="Huys G."/>
            <person name="Walker B."/>
            <person name="Young S.K."/>
            <person name="Zeng Q."/>
            <person name="Gargeya S."/>
            <person name="Fitzgerald M."/>
            <person name="Haas B."/>
            <person name="Abouelleil A."/>
            <person name="Alvarado L."/>
            <person name="Arachchi H.M."/>
            <person name="Berlin A.M."/>
            <person name="Chapman S.B."/>
            <person name="Goldberg J."/>
            <person name="Griggs A."/>
            <person name="Gujja S."/>
            <person name="Hansen M."/>
            <person name="Howarth C."/>
            <person name="Imamovic A."/>
            <person name="Larimer J."/>
            <person name="McCowen C."/>
            <person name="Montmayeur A."/>
            <person name="Murphy C."/>
            <person name="Neiman D."/>
            <person name="Pearson M."/>
            <person name="Priest M."/>
            <person name="Roberts A."/>
            <person name="Saif S."/>
            <person name="Shea T."/>
            <person name="Sisk P."/>
            <person name="Sykes S."/>
            <person name="Wortman J."/>
            <person name="Nusbaum C."/>
            <person name="Birren B."/>
        </authorList>
    </citation>
    <scope>NUCLEOTIDE SEQUENCE [LARGE SCALE GENOMIC DNA]</scope>
    <source>
        <strain evidence="7 8">ATCC 51513</strain>
    </source>
</reference>
<evidence type="ECO:0000313" key="6">
    <source>
        <dbReference type="EMBL" id="CCI83244.1"/>
    </source>
</evidence>
<evidence type="ECO:0000259" key="5">
    <source>
        <dbReference type="Pfam" id="PF00171"/>
    </source>
</evidence>
<dbReference type="STRING" id="29321.AAV33_08725"/>
<dbReference type="InterPro" id="IPR050740">
    <property type="entry name" value="Aldehyde_DH_Superfamily"/>
</dbReference>
<sequence length="493" mass="52898">MSTTELPKQLQDIVDDAPKGLFIDNDFLDAEGGETFTVYNPSTGAALAEVASASAADARRALDSVVAAQDEWRHTTARERSEILYRVYEILEDNAEELAYLQSLELGRALHDSIGESHNAAEFFRWFAEEAVRVRGDYRHAPNGSARVIVRQEPVGPSLAITPWNFPLAMGARKLAPAIAAGCTMLLKPASKTPLTALYLARVLREAGVPKGAVAVVPTKNANNVSDLLADDRIRKFTFTGSTEVGQKLSAKAAEKSMRISMELGGNAPYVVLKDADLDVAVDAIATAKMRGAGQVCIAANRFLVHSSLKDEFLSRVTEKLRGYALGPGYEKDSDYGPVSGTDQVEKISSLVDEAVEAGAKRHLGGELPEGLPGEGYYYPATVLSDIPEDAAIRTTEIFGPVVALETFDDDEEAIRKANDTPFGLASYLFSTDLTHALDVAERLESGMVAVNKGALSDPAAPFGGIKQSGIGREGGFEGIHEFLEPKLISLPL</sequence>
<comment type="caution">
    <text evidence="6">The sequence shown here is derived from an EMBL/GenBank/DDBJ whole genome shotgun (WGS) entry which is preliminary data.</text>
</comment>
<dbReference type="Proteomes" id="UP000006078">
    <property type="component" value="Unassembled WGS sequence"/>
</dbReference>
<dbReference type="GO" id="GO:0009450">
    <property type="term" value="P:gamma-aminobutyric acid catabolic process"/>
    <property type="evidence" value="ECO:0007669"/>
    <property type="project" value="TreeGrafter"/>
</dbReference>
<evidence type="ECO:0000256" key="2">
    <source>
        <dbReference type="ARBA" id="ARBA00023002"/>
    </source>
</evidence>
<keyword evidence="8" id="KW-1185">Reference proteome</keyword>
<evidence type="ECO:0000313" key="7">
    <source>
        <dbReference type="EMBL" id="EJZ82021.1"/>
    </source>
</evidence>
<dbReference type="GO" id="GO:0004777">
    <property type="term" value="F:succinate-semialdehyde dehydrogenase (NAD+) activity"/>
    <property type="evidence" value="ECO:0007669"/>
    <property type="project" value="TreeGrafter"/>
</dbReference>
<dbReference type="Pfam" id="PF00171">
    <property type="entry name" value="Aldedh"/>
    <property type="match status" value="1"/>
</dbReference>
<dbReference type="OrthoDB" id="6882680at2"/>
<dbReference type="PROSITE" id="PS00687">
    <property type="entry name" value="ALDEHYDE_DEHYDR_GLU"/>
    <property type="match status" value="1"/>
</dbReference>
<evidence type="ECO:0000313" key="9">
    <source>
        <dbReference type="Proteomes" id="UP000011016"/>
    </source>
</evidence>
<dbReference type="AlphaFoldDB" id="I7LBN3"/>
<feature type="domain" description="Aldehyde dehydrogenase" evidence="5">
    <location>
        <begin position="29"/>
        <end position="488"/>
    </location>
</feature>
<dbReference type="eggNOG" id="COG1012">
    <property type="taxonomic scope" value="Bacteria"/>
</dbReference>
<dbReference type="InterPro" id="IPR029510">
    <property type="entry name" value="Ald_DH_CS_GLU"/>
</dbReference>